<comment type="caution">
    <text evidence="1">The sequence shown here is derived from an EMBL/GenBank/DDBJ whole genome shotgun (WGS) entry which is preliminary data.</text>
</comment>
<gene>
    <name evidence="1" type="ORF">ACFPIK_00600</name>
</gene>
<organism evidence="1 2">
    <name type="scientific">Algoriphagus aquatilis</name>
    <dbReference type="NCBI Taxonomy" id="490186"/>
    <lineage>
        <taxon>Bacteria</taxon>
        <taxon>Pseudomonadati</taxon>
        <taxon>Bacteroidota</taxon>
        <taxon>Cytophagia</taxon>
        <taxon>Cytophagales</taxon>
        <taxon>Cyclobacteriaceae</taxon>
        <taxon>Algoriphagus</taxon>
    </lineage>
</organism>
<dbReference type="RefSeq" id="WP_377911135.1">
    <property type="nucleotide sequence ID" value="NZ_JBHSKS010000001.1"/>
</dbReference>
<reference evidence="2" key="1">
    <citation type="journal article" date="2019" name="Int. J. Syst. Evol. Microbiol.">
        <title>The Global Catalogue of Microorganisms (GCM) 10K type strain sequencing project: providing services to taxonomists for standard genome sequencing and annotation.</title>
        <authorList>
            <consortium name="The Broad Institute Genomics Platform"/>
            <consortium name="The Broad Institute Genome Sequencing Center for Infectious Disease"/>
            <person name="Wu L."/>
            <person name="Ma J."/>
        </authorList>
    </citation>
    <scope>NUCLEOTIDE SEQUENCE [LARGE SCALE GENOMIC DNA]</scope>
    <source>
        <strain evidence="2">CGMCC 1.7030</strain>
    </source>
</reference>
<accession>A0ABW0BRM4</accession>
<evidence type="ECO:0008006" key="3">
    <source>
        <dbReference type="Google" id="ProtNLM"/>
    </source>
</evidence>
<keyword evidence="2" id="KW-1185">Reference proteome</keyword>
<evidence type="ECO:0000313" key="1">
    <source>
        <dbReference type="EMBL" id="MFC5190246.1"/>
    </source>
</evidence>
<protein>
    <recommendedName>
        <fullName evidence="3">Glycosyltransferase</fullName>
    </recommendedName>
</protein>
<dbReference type="Proteomes" id="UP001596163">
    <property type="component" value="Unassembled WGS sequence"/>
</dbReference>
<sequence>MITLIFAVYEKKSKLREDVLQFLNFVSTDPSFQVLLVYNGELTNLNDLPSSIKFISNPTQGYDLNCYLRGFLECKQEGVSRLIFLNNSIEITDPLVFIKTLKKISGLLDNSTFVSFSLSEEIRPHFQSFLFGINLIDDTNSQVLLKQICLANDRPFSRYEVIQEFELKTFEFVVDYLKWTYSVLFIPSFFMRLKAYVNFLLHFGFFDNIRAVFHPNELNFSIFLKKDIHSKFGFKKIKSSSILNKWNEN</sequence>
<proteinExistence type="predicted"/>
<dbReference type="EMBL" id="JBHSKS010000001">
    <property type="protein sequence ID" value="MFC5190246.1"/>
    <property type="molecule type" value="Genomic_DNA"/>
</dbReference>
<evidence type="ECO:0000313" key="2">
    <source>
        <dbReference type="Proteomes" id="UP001596163"/>
    </source>
</evidence>
<name>A0ABW0BRM4_9BACT</name>